<reference evidence="2 3" key="1">
    <citation type="submission" date="2018-07" db="EMBL/GenBank/DDBJ databases">
        <title>Genomic Encyclopedia of Type Strains, Phase IV (KMG-IV): sequencing the most valuable type-strain genomes for metagenomic binning, comparative biology and taxonomic classification.</title>
        <authorList>
            <person name="Goeker M."/>
        </authorList>
    </citation>
    <scope>NUCLEOTIDE SEQUENCE [LARGE SCALE GENOMIC DNA]</scope>
    <source>
        <strain evidence="2 3">DSM 21634</strain>
    </source>
</reference>
<accession>A0A368XM16</accession>
<name>A0A368XM16_9BURK</name>
<dbReference type="AlphaFoldDB" id="A0A368XM16"/>
<evidence type="ECO:0000313" key="2">
    <source>
        <dbReference type="EMBL" id="RCW68078.1"/>
    </source>
</evidence>
<feature type="compositionally biased region" description="Polar residues" evidence="1">
    <location>
        <begin position="198"/>
        <end position="210"/>
    </location>
</feature>
<feature type="region of interest" description="Disordered" evidence="1">
    <location>
        <begin position="189"/>
        <end position="210"/>
    </location>
</feature>
<organism evidence="2 3">
    <name type="scientific">Pseudorhodoferax soli</name>
    <dbReference type="NCBI Taxonomy" id="545864"/>
    <lineage>
        <taxon>Bacteria</taxon>
        <taxon>Pseudomonadati</taxon>
        <taxon>Pseudomonadota</taxon>
        <taxon>Betaproteobacteria</taxon>
        <taxon>Burkholderiales</taxon>
        <taxon>Comamonadaceae</taxon>
    </lineage>
</organism>
<evidence type="ECO:0000256" key="1">
    <source>
        <dbReference type="SAM" id="MobiDB-lite"/>
    </source>
</evidence>
<dbReference type="Proteomes" id="UP000252884">
    <property type="component" value="Unassembled WGS sequence"/>
</dbReference>
<keyword evidence="3" id="KW-1185">Reference proteome</keyword>
<comment type="caution">
    <text evidence="2">The sequence shown here is derived from an EMBL/GenBank/DDBJ whole genome shotgun (WGS) entry which is preliminary data.</text>
</comment>
<evidence type="ECO:0000313" key="3">
    <source>
        <dbReference type="Proteomes" id="UP000252884"/>
    </source>
</evidence>
<proteinExistence type="predicted"/>
<dbReference type="RefSeq" id="WP_004306457.1">
    <property type="nucleotide sequence ID" value="NZ_QPJK01000008.1"/>
</dbReference>
<sequence length="210" mass="23094">MKRELRPPELPDSAFDLRTRAELALAFEPIDAPPHLYRKAQPLMARRSFQRAVLGLLLAGSGTGAVLAMRPPELVRGAIEHEYFERTLRGTFMASAPLLQHLGLAGQQVVPGFPQLMRPCDIDGHLVYHLTTFFEKGGMVTVFAFDKAVALTEGSGWWGNVHWKVITSRDGKPLVLVAQKKQALAVAQSQFGPATDMSPPNSTPTPKETR</sequence>
<protein>
    <submittedName>
        <fullName evidence="2">Uncharacterized protein</fullName>
    </submittedName>
</protein>
<dbReference type="EMBL" id="QPJK01000008">
    <property type="protein sequence ID" value="RCW68078.1"/>
    <property type="molecule type" value="Genomic_DNA"/>
</dbReference>
<gene>
    <name evidence="2" type="ORF">DES41_108257</name>
</gene>